<dbReference type="InterPro" id="IPR002641">
    <property type="entry name" value="PNPLA_dom"/>
</dbReference>
<dbReference type="EMBL" id="MK071982">
    <property type="protein sequence ID" value="AYV76153.1"/>
    <property type="molecule type" value="Genomic_DNA"/>
</dbReference>
<sequence length="390" mass="44684">MVKLKNERVNIYLSGGGTKCSYQGTFLKRLNENNNYSTENIIGLSFGSIVGYMACLGLYDEIIEFCKNLTPTALVPCSNLYIYIMKFSEIVSKIPLIGTYMSQHIAVIAKILWIVIAISQKGLFIPEFGEKYLEKIHTQNIEDSDAKLNKFWCIVYNVTKNKLEIINGTHPLIKKYLVASCSLWIIFPPVKITRLSTECDCVDGCNCSKSEIYCTCSNESHKINEFIDPGFIRFIPYGNDSIYGNSEFSRRINDKNIDINLVCTTMNIKRLGDNTCNFTTGNNLFEYLDNLVTMCADMSQKNVIQNEWNRYINSKTYIINYESPIKKPTDINREMINKILADGEKLYDKFIDTNNLPHQNDPNQVPRLNHHQLLQDSQLLLIELDSSPEQ</sequence>
<protein>
    <submittedName>
        <fullName evidence="3">Patatin-like phospholipase</fullName>
    </submittedName>
</protein>
<dbReference type="Gene3D" id="3.40.1090.10">
    <property type="entry name" value="Cytosolic phospholipase A2 catalytic domain"/>
    <property type="match status" value="1"/>
</dbReference>
<accession>A0A3G4ZRC9</accession>
<organism evidence="3">
    <name type="scientific">Terrestrivirus sp</name>
    <dbReference type="NCBI Taxonomy" id="2487775"/>
    <lineage>
        <taxon>Viruses</taxon>
        <taxon>Varidnaviria</taxon>
        <taxon>Bamfordvirae</taxon>
        <taxon>Nucleocytoviricota</taxon>
        <taxon>Megaviricetes</taxon>
        <taxon>Imitervirales</taxon>
        <taxon>Mimiviridae</taxon>
        <taxon>Klosneuvirinae</taxon>
    </lineage>
</organism>
<dbReference type="GO" id="GO:0006629">
    <property type="term" value="P:lipid metabolic process"/>
    <property type="evidence" value="ECO:0007669"/>
    <property type="project" value="UniProtKB-KW"/>
</dbReference>
<name>A0A3G4ZRC9_9VIRU</name>
<dbReference type="SUPFAM" id="SSF52151">
    <property type="entry name" value="FabD/lysophospholipase-like"/>
    <property type="match status" value="1"/>
</dbReference>
<dbReference type="Pfam" id="PF01734">
    <property type="entry name" value="Patatin"/>
    <property type="match status" value="1"/>
</dbReference>
<proteinExistence type="predicted"/>
<keyword evidence="1" id="KW-0443">Lipid metabolism</keyword>
<feature type="domain" description="PNPLA" evidence="2">
    <location>
        <begin position="13"/>
        <end position="204"/>
    </location>
</feature>
<evidence type="ECO:0000256" key="1">
    <source>
        <dbReference type="ARBA" id="ARBA00023098"/>
    </source>
</evidence>
<evidence type="ECO:0000259" key="2">
    <source>
        <dbReference type="Pfam" id="PF01734"/>
    </source>
</evidence>
<gene>
    <name evidence="3" type="ORF">Terrestrivirus4_201</name>
</gene>
<dbReference type="InterPro" id="IPR016035">
    <property type="entry name" value="Acyl_Trfase/lysoPLipase"/>
</dbReference>
<evidence type="ECO:0000313" key="3">
    <source>
        <dbReference type="EMBL" id="AYV76153.1"/>
    </source>
</evidence>
<reference evidence="3" key="1">
    <citation type="submission" date="2018-10" db="EMBL/GenBank/DDBJ databases">
        <title>Hidden diversity of soil giant viruses.</title>
        <authorList>
            <person name="Schulz F."/>
            <person name="Alteio L."/>
            <person name="Goudeau D."/>
            <person name="Ryan E.M."/>
            <person name="Malmstrom R.R."/>
            <person name="Blanchard J."/>
            <person name="Woyke T."/>
        </authorList>
    </citation>
    <scope>NUCLEOTIDE SEQUENCE</scope>
    <source>
        <strain evidence="3">TEV1</strain>
    </source>
</reference>